<gene>
    <name evidence="1" type="ORF">KQ910_12650</name>
</gene>
<evidence type="ECO:0000313" key="2">
    <source>
        <dbReference type="Proteomes" id="UP000727907"/>
    </source>
</evidence>
<protein>
    <submittedName>
        <fullName evidence="1">Uncharacterized protein</fullName>
    </submittedName>
</protein>
<dbReference type="Proteomes" id="UP000727907">
    <property type="component" value="Unassembled WGS sequence"/>
</dbReference>
<evidence type="ECO:0000313" key="1">
    <source>
        <dbReference type="EMBL" id="MBU8874616.1"/>
    </source>
</evidence>
<accession>A0ABS6IJ46</accession>
<dbReference type="RefSeq" id="WP_216960469.1">
    <property type="nucleotide sequence ID" value="NZ_JAHOPB010000001.1"/>
</dbReference>
<organism evidence="1 2">
    <name type="scientific">Reyranella humidisoli</name>
    <dbReference type="NCBI Taxonomy" id="2849149"/>
    <lineage>
        <taxon>Bacteria</taxon>
        <taxon>Pseudomonadati</taxon>
        <taxon>Pseudomonadota</taxon>
        <taxon>Alphaproteobacteria</taxon>
        <taxon>Hyphomicrobiales</taxon>
        <taxon>Reyranellaceae</taxon>
        <taxon>Reyranella</taxon>
    </lineage>
</organism>
<proteinExistence type="predicted"/>
<comment type="caution">
    <text evidence="1">The sequence shown here is derived from an EMBL/GenBank/DDBJ whole genome shotgun (WGS) entry which is preliminary data.</text>
</comment>
<sequence length="219" mass="24978">MPDSLSPHPKETVTDLIRRHRRPLPAPAFATGADDPAAARRSWRARAVAACHAEIAHRSRDFTRVERTLGLTFDRWLEPDCEQLGQFPHEAHAGTALVWLSHLQTHEGEKRTPWNGVPFKCWREPERQRWIAKRHKLWSGFVGQVERYRQTRRTPNGSISLQKAQSFDEIFSRHAHESNDARRESNKARPTRVATCLTSSNVLPAADQAVESAQTPQDS</sequence>
<reference evidence="1 2" key="1">
    <citation type="submission" date="2021-06" db="EMBL/GenBank/DDBJ databases">
        <authorList>
            <person name="Lee D.H."/>
        </authorList>
    </citation>
    <scope>NUCLEOTIDE SEQUENCE [LARGE SCALE GENOMIC DNA]</scope>
    <source>
        <strain evidence="1 2">MMS21-HV4-11</strain>
    </source>
</reference>
<name>A0ABS6IJ46_9HYPH</name>
<keyword evidence="2" id="KW-1185">Reference proteome</keyword>
<dbReference type="EMBL" id="JAHOPB010000001">
    <property type="protein sequence ID" value="MBU8874616.1"/>
    <property type="molecule type" value="Genomic_DNA"/>
</dbReference>